<comment type="subcellular location">
    <subcellularLocation>
        <location evidence="9">Cytoplasm</location>
    </subcellularLocation>
    <text evidence="9">The SRP-RNC complex is targeted to the cytoplasmic membrane.</text>
</comment>
<dbReference type="Proteomes" id="UP000195137">
    <property type="component" value="Unassembled WGS sequence"/>
</dbReference>
<keyword evidence="7 9" id="KW-0733">Signal recognition particle</keyword>
<protein>
    <recommendedName>
        <fullName evidence="9">Signal recognition particle 54 kDa protein</fullName>
        <shortName evidence="9">SRP54</shortName>
        <ecNumber evidence="9">3.6.5.4</ecNumber>
    </recommendedName>
</protein>
<keyword evidence="13" id="KW-1185">Reference proteome</keyword>
<comment type="subunit">
    <text evidence="9">Part of the signal recognition particle protein translocation system, which is composed of SRP and FtsY. Archaeal SRP consists of a 7S RNA molecule of 300 nucleotides and two protein subunits: SRP54 and SRP19.</text>
</comment>
<dbReference type="Gene3D" id="3.40.50.300">
    <property type="entry name" value="P-loop containing nucleotide triphosphate hydrolases"/>
    <property type="match status" value="1"/>
</dbReference>
<evidence type="ECO:0000256" key="1">
    <source>
        <dbReference type="ARBA" id="ARBA00005450"/>
    </source>
</evidence>
<name>A0A1Y3GDA4_9EURY</name>
<feature type="domain" description="Signal recognition particle SRP54 helical bundle" evidence="11">
    <location>
        <begin position="5"/>
        <end position="90"/>
    </location>
</feature>
<dbReference type="InterPro" id="IPR042101">
    <property type="entry name" value="SRP54_N_sf"/>
</dbReference>
<comment type="domain">
    <text evidence="9">Composed of three domains: the N-terminal N domain, which is responsible for interactions with the ribosome, the central G domain, which binds GTP, and the C-terminal M domain, which binds the RNA and the signal sequence of the RNC.</text>
</comment>
<evidence type="ECO:0000259" key="11">
    <source>
        <dbReference type="SMART" id="SM00963"/>
    </source>
</evidence>
<dbReference type="Pfam" id="PF02978">
    <property type="entry name" value="SRP_SPB"/>
    <property type="match status" value="1"/>
</dbReference>
<feature type="binding site" evidence="9">
    <location>
        <begin position="187"/>
        <end position="191"/>
    </location>
    <ligand>
        <name>GTP</name>
        <dbReference type="ChEBI" id="CHEBI:37565"/>
    </ligand>
</feature>
<dbReference type="SUPFAM" id="SSF47446">
    <property type="entry name" value="Signal peptide-binding domain"/>
    <property type="match status" value="1"/>
</dbReference>
<evidence type="ECO:0000256" key="4">
    <source>
        <dbReference type="ARBA" id="ARBA00022801"/>
    </source>
</evidence>
<evidence type="ECO:0000259" key="10">
    <source>
        <dbReference type="SMART" id="SM00962"/>
    </source>
</evidence>
<dbReference type="Pfam" id="PF00448">
    <property type="entry name" value="SRP54"/>
    <property type="match status" value="1"/>
</dbReference>
<dbReference type="InterPro" id="IPR036225">
    <property type="entry name" value="SRP/SRP_N"/>
</dbReference>
<keyword evidence="6 9" id="KW-0342">GTP-binding</keyword>
<comment type="catalytic activity">
    <reaction evidence="9">
        <text>GTP + H2O = GDP + phosphate + H(+)</text>
        <dbReference type="Rhea" id="RHEA:19669"/>
        <dbReference type="ChEBI" id="CHEBI:15377"/>
        <dbReference type="ChEBI" id="CHEBI:15378"/>
        <dbReference type="ChEBI" id="CHEBI:37565"/>
        <dbReference type="ChEBI" id="CHEBI:43474"/>
        <dbReference type="ChEBI" id="CHEBI:58189"/>
        <dbReference type="EC" id="3.6.5.4"/>
    </reaction>
</comment>
<dbReference type="InterPro" id="IPR027417">
    <property type="entry name" value="P-loop_NTPase"/>
</dbReference>
<evidence type="ECO:0000256" key="8">
    <source>
        <dbReference type="ARBA" id="ARBA00023274"/>
    </source>
</evidence>
<dbReference type="SUPFAM" id="SSF47364">
    <property type="entry name" value="Domain of the SRP/SRP receptor G-proteins"/>
    <property type="match status" value="1"/>
</dbReference>
<feature type="binding site" evidence="9">
    <location>
        <begin position="245"/>
        <end position="248"/>
    </location>
    <ligand>
        <name>GTP</name>
        <dbReference type="ChEBI" id="CHEBI:37565"/>
    </ligand>
</feature>
<dbReference type="Gene3D" id="1.20.120.140">
    <property type="entry name" value="Signal recognition particle SRP54, nucleotide-binding domain"/>
    <property type="match status" value="1"/>
</dbReference>
<feature type="binding site" evidence="9">
    <location>
        <begin position="107"/>
        <end position="114"/>
    </location>
    <ligand>
        <name>GTP</name>
        <dbReference type="ChEBI" id="CHEBI:37565"/>
    </ligand>
</feature>
<dbReference type="InterPro" id="IPR000897">
    <property type="entry name" value="SRP54_GTPase_dom"/>
</dbReference>
<keyword evidence="3 9" id="KW-0547">Nucleotide-binding</keyword>
<dbReference type="HAMAP" id="MF_00306">
    <property type="entry name" value="SRP54"/>
    <property type="match status" value="1"/>
</dbReference>
<comment type="caution">
    <text evidence="12">The sequence shown here is derived from an EMBL/GenBank/DDBJ whole genome shotgun (WGS) entry which is preliminary data.</text>
</comment>
<keyword evidence="2 9" id="KW-0963">Cytoplasm</keyword>
<comment type="similarity">
    <text evidence="1 9">Belongs to the GTP-binding SRP family. SRP54 subfamily.</text>
</comment>
<accession>A0A1Y3GDA4</accession>
<organism evidence="12 13">
    <name type="scientific">Methanonatronarchaeum thermophilum</name>
    <dbReference type="NCBI Taxonomy" id="1927129"/>
    <lineage>
        <taxon>Archaea</taxon>
        <taxon>Methanobacteriati</taxon>
        <taxon>Methanobacteriota</taxon>
        <taxon>Methanonatronarchaeia</taxon>
        <taxon>Methanonatronarchaeales</taxon>
        <taxon>Methanonatronarchaeaceae</taxon>
        <taxon>Methanonatronarchaeum</taxon>
    </lineage>
</organism>
<evidence type="ECO:0000313" key="13">
    <source>
        <dbReference type="Proteomes" id="UP000195137"/>
    </source>
</evidence>
<feature type="domain" description="SRP54-type proteins GTP-binding" evidence="10">
    <location>
        <begin position="100"/>
        <end position="293"/>
    </location>
</feature>
<dbReference type="SUPFAM" id="SSF52540">
    <property type="entry name" value="P-loop containing nucleoside triphosphate hydrolases"/>
    <property type="match status" value="1"/>
</dbReference>
<comment type="function">
    <text evidence="9">Involved in targeting and insertion of nascent membrane proteins into the cytoplasmic membrane. Binds to the hydrophobic signal sequence of the ribosome-nascent chain (RNC) as it emerges from the ribosomes. The SRP-RNC complex is then targeted to the cytoplasmic membrane where it interacts with the SRP receptor FtsY.</text>
</comment>
<evidence type="ECO:0000313" key="12">
    <source>
        <dbReference type="EMBL" id="OUJ19379.1"/>
    </source>
</evidence>
<evidence type="ECO:0000256" key="9">
    <source>
        <dbReference type="HAMAP-Rule" id="MF_00306"/>
    </source>
</evidence>
<proteinExistence type="inferred from homology"/>
<evidence type="ECO:0000256" key="7">
    <source>
        <dbReference type="ARBA" id="ARBA00023135"/>
    </source>
</evidence>
<evidence type="ECO:0000256" key="3">
    <source>
        <dbReference type="ARBA" id="ARBA00022741"/>
    </source>
</evidence>
<keyword evidence="5 9" id="KW-0694">RNA-binding</keyword>
<dbReference type="InterPro" id="IPR022941">
    <property type="entry name" value="SRP54"/>
</dbReference>
<evidence type="ECO:0000256" key="6">
    <source>
        <dbReference type="ARBA" id="ARBA00023134"/>
    </source>
</evidence>
<dbReference type="GO" id="GO:0008312">
    <property type="term" value="F:7S RNA binding"/>
    <property type="evidence" value="ECO:0007669"/>
    <property type="project" value="UniProtKB-UniRule"/>
</dbReference>
<dbReference type="GO" id="GO:0048500">
    <property type="term" value="C:signal recognition particle"/>
    <property type="evidence" value="ECO:0007669"/>
    <property type="project" value="UniProtKB-UniRule"/>
</dbReference>
<evidence type="ECO:0000256" key="5">
    <source>
        <dbReference type="ARBA" id="ARBA00022884"/>
    </source>
</evidence>
<dbReference type="PANTHER" id="PTHR11564">
    <property type="entry name" value="SIGNAL RECOGNITION PARTICLE 54K PROTEIN SRP54"/>
    <property type="match status" value="1"/>
</dbReference>
<dbReference type="EMBL" id="MRZU01000002">
    <property type="protein sequence ID" value="OUJ19379.1"/>
    <property type="molecule type" value="Genomic_DNA"/>
</dbReference>
<dbReference type="GO" id="GO:0003924">
    <property type="term" value="F:GTPase activity"/>
    <property type="evidence" value="ECO:0007669"/>
    <property type="project" value="UniProtKB-UniRule"/>
</dbReference>
<gene>
    <name evidence="9" type="primary">srp54</name>
    <name evidence="12" type="ORF">AMET1_0048</name>
</gene>
<dbReference type="SMART" id="SM00962">
    <property type="entry name" value="SRP54"/>
    <property type="match status" value="1"/>
</dbReference>
<evidence type="ECO:0000256" key="2">
    <source>
        <dbReference type="ARBA" id="ARBA00022490"/>
    </source>
</evidence>
<dbReference type="PANTHER" id="PTHR11564:SF5">
    <property type="entry name" value="SIGNAL RECOGNITION PARTICLE SUBUNIT SRP54"/>
    <property type="match status" value="1"/>
</dbReference>
<dbReference type="InterPro" id="IPR004125">
    <property type="entry name" value="Signal_recog_particle_SRP54_M"/>
</dbReference>
<dbReference type="CDD" id="cd17875">
    <property type="entry name" value="SRP54_G"/>
    <property type="match status" value="1"/>
</dbReference>
<sequence>MIILVLDNLGGSLKKSIRNIVGKGRISEKDVKELNKEIQRALLKSDVDVRMVKALTDRIKKRALDEKPPKGASAREHIINIVYDELVNIVGKGTEIPVEEQDIMLVGLQGSGKTTTAAKLAYYFKNKGLKTGVICADTHRPGAYSQLKKLCGEVNCLFYGEQESEDAVSVVKNGLKELNKTEVRIVDTAGRHSLESDLITEMEEIEETVGADRTYLVIDASIGKGVKKQANAFNDAIGIDGVIITKLDGTAKGGGALTAVSETDTKIAFIGSGEKYEEFEEFDPDSFISRLLGMGDIQKLMHRAEERLDPEDMDMESMMKGDLTLKDVYQQLESITKLGPLKQIMSMLPTGPQKLPDDALDITKEKMEKFRIIMDSMTDEELEKPQVIGSSRVKRIARGSGTSREEVNELLKYHKMMKKLMKNMRGKRLPMNKMMKKFGR</sequence>
<dbReference type="Gene3D" id="1.10.260.30">
    <property type="entry name" value="Signal recognition particle, SRP54 subunit, M-domain"/>
    <property type="match status" value="1"/>
</dbReference>
<dbReference type="AlphaFoldDB" id="A0A1Y3GDA4"/>
<reference evidence="12 13" key="1">
    <citation type="submission" date="2016-12" db="EMBL/GenBank/DDBJ databases">
        <title>Discovery of methanogenic haloarchaea.</title>
        <authorList>
            <person name="Sorokin D.Y."/>
            <person name="Makarova K.S."/>
            <person name="Abbas B."/>
            <person name="Ferrer M."/>
            <person name="Golyshin P.N."/>
        </authorList>
    </citation>
    <scope>NUCLEOTIDE SEQUENCE [LARGE SCALE GENOMIC DNA]</scope>
    <source>
        <strain evidence="12">AMET1</strain>
    </source>
</reference>
<dbReference type="InterPro" id="IPR036891">
    <property type="entry name" value="Signal_recog_part_SRP54_M_sf"/>
</dbReference>
<keyword evidence="4 9" id="KW-0378">Hydrolase</keyword>
<dbReference type="EC" id="3.6.5.4" evidence="9"/>
<keyword evidence="8 9" id="KW-0687">Ribonucleoprotein</keyword>
<dbReference type="GO" id="GO:0005525">
    <property type="term" value="F:GTP binding"/>
    <property type="evidence" value="ECO:0007669"/>
    <property type="project" value="UniProtKB-UniRule"/>
</dbReference>
<dbReference type="Pfam" id="PF02881">
    <property type="entry name" value="SRP54_N"/>
    <property type="match status" value="1"/>
</dbReference>
<dbReference type="GO" id="GO:0006614">
    <property type="term" value="P:SRP-dependent cotranslational protein targeting to membrane"/>
    <property type="evidence" value="ECO:0007669"/>
    <property type="project" value="InterPro"/>
</dbReference>
<dbReference type="InterPro" id="IPR013822">
    <property type="entry name" value="Signal_recog_particl_SRP54_hlx"/>
</dbReference>
<dbReference type="SMART" id="SM00963">
    <property type="entry name" value="SRP54_N"/>
    <property type="match status" value="1"/>
</dbReference>